<dbReference type="AlphaFoldDB" id="A0A2P2PD21"/>
<organism evidence="1">
    <name type="scientific">Rhizophora mucronata</name>
    <name type="common">Asiatic mangrove</name>
    <dbReference type="NCBI Taxonomy" id="61149"/>
    <lineage>
        <taxon>Eukaryota</taxon>
        <taxon>Viridiplantae</taxon>
        <taxon>Streptophyta</taxon>
        <taxon>Embryophyta</taxon>
        <taxon>Tracheophyta</taxon>
        <taxon>Spermatophyta</taxon>
        <taxon>Magnoliopsida</taxon>
        <taxon>eudicotyledons</taxon>
        <taxon>Gunneridae</taxon>
        <taxon>Pentapetalae</taxon>
        <taxon>rosids</taxon>
        <taxon>fabids</taxon>
        <taxon>Malpighiales</taxon>
        <taxon>Rhizophoraceae</taxon>
        <taxon>Rhizophora</taxon>
    </lineage>
</organism>
<accession>A0A2P2PD21</accession>
<sequence length="39" mass="4622">MTFLVLTFLLKLKHINMHFLTNKMALLRTHEISKPTIIL</sequence>
<reference evidence="1" key="1">
    <citation type="submission" date="2018-02" db="EMBL/GenBank/DDBJ databases">
        <title>Rhizophora mucronata_Transcriptome.</title>
        <authorList>
            <person name="Meera S.P."/>
            <person name="Sreeshan A."/>
            <person name="Augustine A."/>
        </authorList>
    </citation>
    <scope>NUCLEOTIDE SEQUENCE</scope>
    <source>
        <tissue evidence="1">Leaf</tissue>
    </source>
</reference>
<dbReference type="EMBL" id="GGEC01072129">
    <property type="protein sequence ID" value="MBX52613.1"/>
    <property type="molecule type" value="Transcribed_RNA"/>
</dbReference>
<evidence type="ECO:0000313" key="1">
    <source>
        <dbReference type="EMBL" id="MBX52613.1"/>
    </source>
</evidence>
<name>A0A2P2PD21_RHIMU</name>
<protein>
    <submittedName>
        <fullName evidence="1">Uncharacterized protein</fullName>
    </submittedName>
</protein>
<proteinExistence type="predicted"/>